<feature type="region of interest" description="Disordered" evidence="1">
    <location>
        <begin position="84"/>
        <end position="103"/>
    </location>
</feature>
<sequence>MPNDHDDHPECNKELVKQIKVQEKIIGQLKERINLLETINTQKSLGDEIAVTFYCLVLGELTRILKNKEDEIREKDEQLTAALKLIDSRRGTPPQLHDDDQLD</sequence>
<dbReference type="KEGG" id="crq:GCK72_023580"/>
<dbReference type="RefSeq" id="XP_003109746.2">
    <property type="nucleotide sequence ID" value="XM_003109698.2"/>
</dbReference>
<dbReference type="CTD" id="9803695"/>
<evidence type="ECO:0000313" key="3">
    <source>
        <dbReference type="Proteomes" id="UP000483820"/>
    </source>
</evidence>
<dbReference type="GeneID" id="9803695"/>
<gene>
    <name evidence="2" type="ORF">GCK72_023580</name>
</gene>
<reference evidence="2 3" key="1">
    <citation type="submission" date="2019-12" db="EMBL/GenBank/DDBJ databases">
        <title>Chromosome-level assembly of the Caenorhabditis remanei genome.</title>
        <authorList>
            <person name="Teterina A.A."/>
            <person name="Willis J.H."/>
            <person name="Phillips P.C."/>
        </authorList>
    </citation>
    <scope>NUCLEOTIDE SEQUENCE [LARGE SCALE GENOMIC DNA]</scope>
    <source>
        <strain evidence="2 3">PX506</strain>
        <tissue evidence="2">Whole organism</tissue>
    </source>
</reference>
<dbReference type="Proteomes" id="UP000483820">
    <property type="component" value="Chromosome X"/>
</dbReference>
<organism evidence="2 3">
    <name type="scientific">Caenorhabditis remanei</name>
    <name type="common">Caenorhabditis vulgaris</name>
    <dbReference type="NCBI Taxonomy" id="31234"/>
    <lineage>
        <taxon>Eukaryota</taxon>
        <taxon>Metazoa</taxon>
        <taxon>Ecdysozoa</taxon>
        <taxon>Nematoda</taxon>
        <taxon>Chromadorea</taxon>
        <taxon>Rhabditida</taxon>
        <taxon>Rhabditina</taxon>
        <taxon>Rhabditomorpha</taxon>
        <taxon>Rhabditoidea</taxon>
        <taxon>Rhabditidae</taxon>
        <taxon>Peloderinae</taxon>
        <taxon>Caenorhabditis</taxon>
    </lineage>
</organism>
<dbReference type="EMBL" id="WUAV01000006">
    <property type="protein sequence ID" value="KAF1747121.1"/>
    <property type="molecule type" value="Genomic_DNA"/>
</dbReference>
<name>A0A6A5FXI5_CAERE</name>
<evidence type="ECO:0000313" key="2">
    <source>
        <dbReference type="EMBL" id="KAF1747121.1"/>
    </source>
</evidence>
<comment type="caution">
    <text evidence="2">The sequence shown here is derived from an EMBL/GenBank/DDBJ whole genome shotgun (WGS) entry which is preliminary data.</text>
</comment>
<accession>A0A6A5FXI5</accession>
<protein>
    <submittedName>
        <fullName evidence="2">Uncharacterized protein</fullName>
    </submittedName>
</protein>
<evidence type="ECO:0000256" key="1">
    <source>
        <dbReference type="SAM" id="MobiDB-lite"/>
    </source>
</evidence>
<proteinExistence type="predicted"/>
<feature type="compositionally biased region" description="Basic and acidic residues" evidence="1">
    <location>
        <begin position="86"/>
        <end position="103"/>
    </location>
</feature>
<dbReference type="AlphaFoldDB" id="A0A6A5FXI5"/>